<dbReference type="InterPro" id="IPR050687">
    <property type="entry name" value="Dynein_IC"/>
</dbReference>
<keyword evidence="5" id="KW-0282">Flagellum</keyword>
<evidence type="ECO:0000313" key="15">
    <source>
        <dbReference type="Proteomes" id="UP000054324"/>
    </source>
</evidence>
<comment type="subcellular location">
    <subcellularLocation>
        <location evidence="1">Cytoplasm</location>
        <location evidence="1">Cytoskeleton</location>
        <location evidence="1">Flagellum axoneme</location>
    </subcellularLocation>
    <subcellularLocation>
        <location evidence="9">Dynein axonemal particle</location>
    </subcellularLocation>
</comment>
<dbReference type="GO" id="GO:0003341">
    <property type="term" value="P:cilium movement"/>
    <property type="evidence" value="ECO:0007669"/>
    <property type="project" value="TreeGrafter"/>
</dbReference>
<keyword evidence="6" id="KW-0969">Cilium</keyword>
<keyword evidence="8" id="KW-0966">Cell projection</keyword>
<dbReference type="Gene3D" id="2.130.10.10">
    <property type="entry name" value="YVTN repeat-like/Quinoprotein amine dehydrogenase"/>
    <property type="match status" value="2"/>
</dbReference>
<dbReference type="CTD" id="20314431"/>
<dbReference type="KEGG" id="ovi:T265_00243"/>
<evidence type="ECO:0000256" key="1">
    <source>
        <dbReference type="ARBA" id="ARBA00004611"/>
    </source>
</evidence>
<sequence>MVVGLISMGCETRPVVLGLFSSEYRCIWGELLLTSALFEQGERKPVKNTNLLSPGILIESLYWINIESTFKVSVTITTRNYSKVLAVTLESSTRQIKDATPLAQSKKNLGQVLRKSALVLGSRVSSCVSKKSEGEKRQSRPSIRLIDANGTDLTPLPLLPEDRRNKEEKDISTEFSQTSVQSGSSLHITNPFAFTRSFVSGSSPTGDSNSEVSDENVDRFRGYAEVKTLAQPQREVLSEADLNKLVDVKIAETDTFWIFDRAPTVTSQDADDAQQQTKRTAAYKALLAARAGNDRYMERGMNTSNNPVISKSVQTIRIITHERAAMATVWDMADTFKEEEATEHSDVRIQMRPTYAGGIVVTRSPRMSGVRISNPDTATGCALLMSSNNSETRVQCSPLWRTTVQNENDVRLKTVYLKYGLAGGTADQTNRAVLQDFAVAAEPIVGATDSAGLGNSTTPKDTMVSNSESDLFGFRYSAVTQTNFYPKAMDILKLPRLVQDIDRMERALNVNTYYDKLLQYEALHLRTIMTPLTLDRSDTDPSSTGPKVPGMRTPSLDDNSAGQPPGAKHSNAGGTASGHSMGSTSQTGIPLHGKGVDVDSPAATMNPDTSLLWRYQCHLTKGRNVTDMAWNKENPNILAVGYGKFEFENQKKGLVCCWSLKFIEYPERFYETPSAVTAVGWSKIHSNLLAVGMFSGVIYVYDVRKNDPTPVIDTTHAAGRHLGAVRKVQWVVRQSGRAENLSEVLVSVSTDGRVTEWSVRKGFDSTGDCDYHTDLMVLKRSYVSAPGTVNKPKRSESLISRTAFGSCMAFNKRDPSIYVVGTEEGPIHKCSCSYNEQYLETFLGHTAPVYQIEWSPFVPDVFLSCSADWTIKLWHLDHTSALTSIQTHISMVSSISWSPYHSLIFASANESALEIWNLDSSTIEPYVIETVSSDSNMTSVLFSECSDSVLVGDNQGTVHVYGMEDFPETPTNTLSQAATLAEILQTCIKDQS</sequence>
<name>A0A075AJV9_OPIVI</name>
<gene>
    <name evidence="14" type="ORF">T265_00243</name>
</gene>
<organism evidence="14 15">
    <name type="scientific">Opisthorchis viverrini</name>
    <name type="common">Southeast Asian liver fluke</name>
    <dbReference type="NCBI Taxonomy" id="6198"/>
    <lineage>
        <taxon>Eukaryota</taxon>
        <taxon>Metazoa</taxon>
        <taxon>Spiralia</taxon>
        <taxon>Lophotrochozoa</taxon>
        <taxon>Platyhelminthes</taxon>
        <taxon>Trematoda</taxon>
        <taxon>Digenea</taxon>
        <taxon>Opisthorchiida</taxon>
        <taxon>Opisthorchiata</taxon>
        <taxon>Opisthorchiidae</taxon>
        <taxon>Opisthorchis</taxon>
    </lineage>
</organism>
<evidence type="ECO:0000256" key="5">
    <source>
        <dbReference type="ARBA" id="ARBA00022846"/>
    </source>
</evidence>
<dbReference type="OrthoDB" id="10259804at2759"/>
<reference evidence="14 15" key="1">
    <citation type="submission" date="2013-11" db="EMBL/GenBank/DDBJ databases">
        <title>Opisthorchis viverrini - life in the bile duct.</title>
        <authorList>
            <person name="Young N.D."/>
            <person name="Nagarajan N."/>
            <person name="Lin S.J."/>
            <person name="Korhonen P.K."/>
            <person name="Jex A.R."/>
            <person name="Hall R.S."/>
            <person name="Safavi-Hemami H."/>
            <person name="Kaewkong W."/>
            <person name="Bertrand D."/>
            <person name="Gao S."/>
            <person name="Seet Q."/>
            <person name="Wongkham S."/>
            <person name="Teh B.T."/>
            <person name="Wongkham C."/>
            <person name="Intapan P.M."/>
            <person name="Maleewong W."/>
            <person name="Yang X."/>
            <person name="Hu M."/>
            <person name="Wang Z."/>
            <person name="Hofmann A."/>
            <person name="Sternberg P.W."/>
            <person name="Tan P."/>
            <person name="Wang J."/>
            <person name="Gasser R.B."/>
        </authorList>
    </citation>
    <scope>NUCLEOTIDE SEQUENCE [LARGE SCALE GENOMIC DNA]</scope>
</reference>
<dbReference type="InterPro" id="IPR001680">
    <property type="entry name" value="WD40_rpt"/>
</dbReference>
<dbReference type="InterPro" id="IPR015943">
    <property type="entry name" value="WD40/YVTN_repeat-like_dom_sf"/>
</dbReference>
<dbReference type="EMBL" id="KL596620">
    <property type="protein sequence ID" value="KER34064.1"/>
    <property type="molecule type" value="Genomic_DNA"/>
</dbReference>
<dbReference type="PANTHER" id="PTHR12442:SF12">
    <property type="entry name" value="DYNEIN AXONEMAL INTERMEDIATE CHAIN 4"/>
    <property type="match status" value="1"/>
</dbReference>
<dbReference type="InterPro" id="IPR036322">
    <property type="entry name" value="WD40_repeat_dom_sf"/>
</dbReference>
<keyword evidence="4" id="KW-0677">Repeat</keyword>
<evidence type="ECO:0000256" key="8">
    <source>
        <dbReference type="ARBA" id="ARBA00023273"/>
    </source>
</evidence>
<dbReference type="SUPFAM" id="SSF50978">
    <property type="entry name" value="WD40 repeat-like"/>
    <property type="match status" value="1"/>
</dbReference>
<dbReference type="AlphaFoldDB" id="A0A075AJV9"/>
<accession>A0A075AJV9</accession>
<evidence type="ECO:0000256" key="2">
    <source>
        <dbReference type="ARBA" id="ARBA00022490"/>
    </source>
</evidence>
<feature type="compositionally biased region" description="Basic and acidic residues" evidence="13">
    <location>
        <begin position="160"/>
        <end position="172"/>
    </location>
</feature>
<evidence type="ECO:0000256" key="10">
    <source>
        <dbReference type="ARBA" id="ARBA00040002"/>
    </source>
</evidence>
<dbReference type="PROSITE" id="PS50082">
    <property type="entry name" value="WD_REPEATS_2"/>
    <property type="match status" value="2"/>
</dbReference>
<dbReference type="GO" id="GO:0045504">
    <property type="term" value="F:dynein heavy chain binding"/>
    <property type="evidence" value="ECO:0007669"/>
    <property type="project" value="TreeGrafter"/>
</dbReference>
<dbReference type="Pfam" id="PF00400">
    <property type="entry name" value="WD40"/>
    <property type="match status" value="1"/>
</dbReference>
<feature type="region of interest" description="Disordered" evidence="13">
    <location>
        <begin position="130"/>
        <end position="178"/>
    </location>
</feature>
<dbReference type="SMART" id="SM00320">
    <property type="entry name" value="WD40"/>
    <property type="match status" value="6"/>
</dbReference>
<feature type="region of interest" description="Disordered" evidence="13">
    <location>
        <begin position="533"/>
        <end position="600"/>
    </location>
</feature>
<dbReference type="RefSeq" id="XP_009162215.1">
    <property type="nucleotide sequence ID" value="XM_009163951.1"/>
</dbReference>
<evidence type="ECO:0000256" key="11">
    <source>
        <dbReference type="ARBA" id="ARBA00041557"/>
    </source>
</evidence>
<dbReference type="STRING" id="6198.A0A075AJV9"/>
<evidence type="ECO:0000256" key="13">
    <source>
        <dbReference type="SAM" id="MobiDB-lite"/>
    </source>
</evidence>
<protein>
    <recommendedName>
        <fullName evidence="10">Dynein axonemal intermediate chain 4</fullName>
    </recommendedName>
    <alternativeName>
        <fullName evidence="11">WD repeat-containing protein 78</fullName>
    </alternativeName>
</protein>
<dbReference type="GO" id="GO:0120293">
    <property type="term" value="C:dynein axonemal particle"/>
    <property type="evidence" value="ECO:0007669"/>
    <property type="project" value="UniProtKB-SubCell"/>
</dbReference>
<keyword evidence="7" id="KW-0206">Cytoskeleton</keyword>
<evidence type="ECO:0000256" key="12">
    <source>
        <dbReference type="PROSITE-ProRule" id="PRU00221"/>
    </source>
</evidence>
<dbReference type="PANTHER" id="PTHR12442">
    <property type="entry name" value="DYNEIN INTERMEDIATE CHAIN"/>
    <property type="match status" value="1"/>
</dbReference>
<keyword evidence="15" id="KW-1185">Reference proteome</keyword>
<feature type="repeat" description="WD" evidence="12">
    <location>
        <begin position="885"/>
        <end position="926"/>
    </location>
</feature>
<dbReference type="GO" id="GO:0045503">
    <property type="term" value="F:dynein light chain binding"/>
    <property type="evidence" value="ECO:0007669"/>
    <property type="project" value="TreeGrafter"/>
</dbReference>
<proteinExistence type="predicted"/>
<evidence type="ECO:0000313" key="14">
    <source>
        <dbReference type="EMBL" id="KER34064.1"/>
    </source>
</evidence>
<evidence type="ECO:0000256" key="9">
    <source>
        <dbReference type="ARBA" id="ARBA00024190"/>
    </source>
</evidence>
<dbReference type="GO" id="GO:0005858">
    <property type="term" value="C:axonemal dynein complex"/>
    <property type="evidence" value="ECO:0007669"/>
    <property type="project" value="TreeGrafter"/>
</dbReference>
<keyword evidence="2" id="KW-0963">Cytoplasm</keyword>
<keyword evidence="3 12" id="KW-0853">WD repeat</keyword>
<dbReference type="GeneID" id="20314431"/>
<dbReference type="PROSITE" id="PS50294">
    <property type="entry name" value="WD_REPEATS_REGION"/>
    <property type="match status" value="2"/>
</dbReference>
<feature type="repeat" description="WD" evidence="12">
    <location>
        <begin position="842"/>
        <end position="884"/>
    </location>
</feature>
<evidence type="ECO:0000256" key="6">
    <source>
        <dbReference type="ARBA" id="ARBA00023069"/>
    </source>
</evidence>
<dbReference type="FunFam" id="2.130.10.10:FF:001248">
    <property type="entry name" value="WD repeat domain 78"/>
    <property type="match status" value="1"/>
</dbReference>
<evidence type="ECO:0000256" key="7">
    <source>
        <dbReference type="ARBA" id="ARBA00023212"/>
    </source>
</evidence>
<evidence type="ECO:0000256" key="3">
    <source>
        <dbReference type="ARBA" id="ARBA00022574"/>
    </source>
</evidence>
<feature type="compositionally biased region" description="Polar residues" evidence="13">
    <location>
        <begin position="572"/>
        <end position="588"/>
    </location>
</feature>
<evidence type="ECO:0000256" key="4">
    <source>
        <dbReference type="ARBA" id="ARBA00022737"/>
    </source>
</evidence>
<dbReference type="Proteomes" id="UP000054324">
    <property type="component" value="Unassembled WGS sequence"/>
</dbReference>